<evidence type="ECO:0000256" key="1">
    <source>
        <dbReference type="SAM" id="MobiDB-lite"/>
    </source>
</evidence>
<dbReference type="EMBL" id="GEDC01026300">
    <property type="protein sequence ID" value="JAS10998.1"/>
    <property type="molecule type" value="Transcribed_RNA"/>
</dbReference>
<accession>A0A1B6CBZ8</accession>
<feature type="compositionally biased region" description="Low complexity" evidence="1">
    <location>
        <begin position="119"/>
        <end position="133"/>
    </location>
</feature>
<feature type="non-terminal residue" evidence="2">
    <location>
        <position position="163"/>
    </location>
</feature>
<evidence type="ECO:0000313" key="2">
    <source>
        <dbReference type="EMBL" id="JAS10998.1"/>
    </source>
</evidence>
<protein>
    <submittedName>
        <fullName evidence="2">Uncharacterized protein</fullName>
    </submittedName>
</protein>
<name>A0A1B6CBZ8_9HEMI</name>
<feature type="non-terminal residue" evidence="2">
    <location>
        <position position="1"/>
    </location>
</feature>
<feature type="compositionally biased region" description="Low complexity" evidence="1">
    <location>
        <begin position="15"/>
        <end position="29"/>
    </location>
</feature>
<sequence length="163" mass="19618">FQLRQQPPRLEDNFQSDQSSQFQQRPQQSEINFQVRQKSQRLENNFQSDIDPNSQFQVQPQINIQVRQQPQTAVLEAREPRIQFQTQQSQVNNQRGQQQTRSVTNFQGRQPERGQFRVQQTQSQLPQQQTQQQFLVRGRPQFDVEEQTRSQLNFPRRQQQQQQ</sequence>
<reference evidence="2" key="1">
    <citation type="submission" date="2015-12" db="EMBL/GenBank/DDBJ databases">
        <title>De novo transcriptome assembly of four potential Pierce s Disease insect vectors from Arizona vineyards.</title>
        <authorList>
            <person name="Tassone E.E."/>
        </authorList>
    </citation>
    <scope>NUCLEOTIDE SEQUENCE</scope>
</reference>
<proteinExistence type="predicted"/>
<feature type="region of interest" description="Disordered" evidence="1">
    <location>
        <begin position="69"/>
        <end position="163"/>
    </location>
</feature>
<gene>
    <name evidence="2" type="ORF">g.1049</name>
</gene>
<feature type="region of interest" description="Disordered" evidence="1">
    <location>
        <begin position="1"/>
        <end position="30"/>
    </location>
</feature>
<organism evidence="2">
    <name type="scientific">Clastoptera arizonana</name>
    <name type="common">Arizona spittle bug</name>
    <dbReference type="NCBI Taxonomy" id="38151"/>
    <lineage>
        <taxon>Eukaryota</taxon>
        <taxon>Metazoa</taxon>
        <taxon>Ecdysozoa</taxon>
        <taxon>Arthropoda</taxon>
        <taxon>Hexapoda</taxon>
        <taxon>Insecta</taxon>
        <taxon>Pterygota</taxon>
        <taxon>Neoptera</taxon>
        <taxon>Paraneoptera</taxon>
        <taxon>Hemiptera</taxon>
        <taxon>Auchenorrhyncha</taxon>
        <taxon>Cercopoidea</taxon>
        <taxon>Clastopteridae</taxon>
        <taxon>Clastoptera</taxon>
    </lineage>
</organism>
<dbReference type="AlphaFoldDB" id="A0A1B6CBZ8"/>
<feature type="compositionally biased region" description="Low complexity" evidence="1">
    <location>
        <begin position="83"/>
        <end position="99"/>
    </location>
</feature>